<evidence type="ECO:0000256" key="1">
    <source>
        <dbReference type="SAM" id="MobiDB-lite"/>
    </source>
</evidence>
<dbReference type="AlphaFoldDB" id="A0A5E4NJF5"/>
<protein>
    <submittedName>
        <fullName evidence="2">Uncharacterized protein</fullName>
    </submittedName>
</protein>
<dbReference type="EMBL" id="CABPRJ010002372">
    <property type="protein sequence ID" value="VVC43804.1"/>
    <property type="molecule type" value="Genomic_DNA"/>
</dbReference>
<evidence type="ECO:0000313" key="2">
    <source>
        <dbReference type="EMBL" id="VVC43804.1"/>
    </source>
</evidence>
<organism evidence="2 3">
    <name type="scientific">Cinara cedri</name>
    <dbReference type="NCBI Taxonomy" id="506608"/>
    <lineage>
        <taxon>Eukaryota</taxon>
        <taxon>Metazoa</taxon>
        <taxon>Ecdysozoa</taxon>
        <taxon>Arthropoda</taxon>
        <taxon>Hexapoda</taxon>
        <taxon>Insecta</taxon>
        <taxon>Pterygota</taxon>
        <taxon>Neoptera</taxon>
        <taxon>Paraneoptera</taxon>
        <taxon>Hemiptera</taxon>
        <taxon>Sternorrhyncha</taxon>
        <taxon>Aphidomorpha</taxon>
        <taxon>Aphidoidea</taxon>
        <taxon>Aphididae</taxon>
        <taxon>Lachninae</taxon>
        <taxon>Cinara</taxon>
    </lineage>
</organism>
<gene>
    <name evidence="2" type="ORF">CINCED_3A006490</name>
</gene>
<name>A0A5E4NJF5_9HEMI</name>
<proteinExistence type="predicted"/>
<dbReference type="Proteomes" id="UP000325440">
    <property type="component" value="Unassembled WGS sequence"/>
</dbReference>
<keyword evidence="3" id="KW-1185">Reference proteome</keyword>
<reference evidence="2 3" key="1">
    <citation type="submission" date="2019-08" db="EMBL/GenBank/DDBJ databases">
        <authorList>
            <person name="Alioto T."/>
            <person name="Alioto T."/>
            <person name="Gomez Garrido J."/>
        </authorList>
    </citation>
    <scope>NUCLEOTIDE SEQUENCE [LARGE SCALE GENOMIC DNA]</scope>
</reference>
<feature type="region of interest" description="Disordered" evidence="1">
    <location>
        <begin position="472"/>
        <end position="494"/>
    </location>
</feature>
<accession>A0A5E4NJF5</accession>
<sequence>MTDNNKFLLDTNEAADIVQQFVKLNYPILNKTPEVAFLYNINDQLQVTLLITRNFNESAIIPAPIIRKKIYISTEITTDHQPTLNTSTDLETFPDTTENNLPRQTFESIKYPADIATNHSPTVNLRKKMYVSDKIGTYYRTSLNASTELKTRSNTIKDDAWNQIVEQPYVPVDNHQCSINTPVTLKTLSATTKNNNMMKQIHERENFPADFVMYDHPLNTSTIMQPLSGTTEKNLTTPILDSQTLPISTEYNNTSQIPIPVPLNAKNKMSSKFISASYIRPSTIKNYPPSKIPIRKFPPGFIQAYHRPALNTFTVFQPLPKTIENNLTTSISNLQNLPITIKHNGCKYIDKNPIRLPLNTKIRTSNKPLPETSAKYICSSTTTKKPPSRILNHKSSPGFIPAKHQPALNTSAVLQPLSDTTEKNLATPILDLQTLPISTEYKNTSQIPIRVPLNAKNKMSSKIISTSYIRPSTIKNHPPSKIPIRKFPPGFTPT</sequence>
<evidence type="ECO:0000313" key="3">
    <source>
        <dbReference type="Proteomes" id="UP000325440"/>
    </source>
</evidence>